<evidence type="ECO:0000256" key="2">
    <source>
        <dbReference type="ARBA" id="ARBA00022729"/>
    </source>
</evidence>
<dbReference type="GO" id="GO:0050660">
    <property type="term" value="F:flavin adenine dinucleotide binding"/>
    <property type="evidence" value="ECO:0007669"/>
    <property type="project" value="InterPro"/>
</dbReference>
<dbReference type="SMART" id="SM00369">
    <property type="entry name" value="LRR_TYP"/>
    <property type="match status" value="14"/>
</dbReference>
<dbReference type="GO" id="GO:0016614">
    <property type="term" value="F:oxidoreductase activity, acting on CH-OH group of donors"/>
    <property type="evidence" value="ECO:0007669"/>
    <property type="project" value="InterPro"/>
</dbReference>
<dbReference type="PANTHER" id="PTHR24373:SF275">
    <property type="entry name" value="TIR DOMAIN-CONTAINING PROTEIN"/>
    <property type="match status" value="1"/>
</dbReference>
<dbReference type="PANTHER" id="PTHR24373">
    <property type="entry name" value="SLIT RELATED LEUCINE-RICH REPEAT NEURONAL PROTEIN"/>
    <property type="match status" value="1"/>
</dbReference>
<evidence type="ECO:0000256" key="4">
    <source>
        <dbReference type="RuleBase" id="RU003968"/>
    </source>
</evidence>
<keyword evidence="4" id="KW-0274">FAD</keyword>
<sequence length="1337" mass="151711">MRVSGFILFIIVAVLVGLSSGLKYDNFTEFVAMVESNITASESYVIPKDNSDLLNTTNSTVYDFGTFDFIIVGAGGAGAVLANRLSEISDWNILVLEAGGLDNDFTKIIGMCVYTYLSPLSWGYNTTAQKNACLAMQNQECFLPQGKVIGGGTTINAALYVRGHPEDFDRWESVYGNPGWSYADVLPYFKKTENAAFEHVDLTYGGVDGYYTVNHSSRTAGLDELLSPSFESSGLKYLWDYNGAEEVGYSPFQFSTKGNERTSTASAFLHGFTSRRNLNLSINSFVTKVAIDNATKTAEGVYFVKDGVNFYARATKEVIVSAGAINSAQLLIISGIGPKNHLEELDIPIIQNLPVGQYLQDHVMFIGLTIRTNKVLNNQTLVEMLALYEQNLRPLTSGFNTEVIAFTNFGQSQNVRPDIEYLLATPSPSSTDAQFIFRIMKTLYSFLSLLWLCPLIRMNCITEPGWNDKSQSIKCKNTSLQYYTYDIQQLTHFIFYYSFGTRLSIEVVYSNFSNINYLPNYFKDISNTRVVRLRIRYCGVRTVSYNALNEFIVLEELDLSFNQLETLAIDYSGLSHLRVLNISHNQFFTIDIGSFNRIIYLDLGYNKIEEVNKTSYLGSRSTLNLQYNSIKNVSCNDGPNGQLTELNLSGNIINSTLFGNILKCFPTRKLSLTNSSLKLDHDFELPYTETIDLSNNSISYFSFKFERSLESLNLSYNSLSTFKSSHTRITIKKLDLSHNRIKNVEDLDKTGKYHDLNLSYNNITEVKPNIFSRFKDMDLLNLSFNKLLIKLSNYSFVNEMQQTVPLKILNLKNCSLMLIEVHSFVGLKYLSELNLENNMLESIIPGTFDSLEKVKKINLKGNIISILKNRTFHNLRYLENIDISNNRIKLIQSEFVYNLENLLKIEITKNKIESMVIEDRALCNVPRLEELILIESKISNISWNLIAESLNKNNYEERSKTIDISKNPITTITYDGLLKYPNYKATYLKMSIASNLNESSFQSMSYLNEVLITDSHIPTIRNASFLGLFDLLTLEIKNSTIENIETNALIGLFNLNNFQAKDIFRKIKVIPGFIFKDMFSLTDLDLSDIGLVEVMSRAFYGLKTLMKLHLNLNNLKHINNDTFVDMQSLELLDLSDNNLIKLDDKNFEGLINLKELRLNTNSINTISIKAFEGLNSLEILRIEDNEIQNIALGVFQNFPQLKTLNLNGNLLVEFQVGAFSNLPLLENLYMENNNVSAILTESLLPLRSLVTLDLEWNHIKKIDYDILVSNFNKLKTVGIAKNKFPCDYLKGMIAKFNKFQINYATKNPDYHSDNIDGIDCIDVCKYLLCLKDSHGIN</sequence>
<dbReference type="SUPFAM" id="SSF51905">
    <property type="entry name" value="FAD/NAD(P)-binding domain"/>
    <property type="match status" value="1"/>
</dbReference>
<reference evidence="8" key="1">
    <citation type="submission" date="2025-08" db="UniProtKB">
        <authorList>
            <consortium name="RefSeq"/>
        </authorList>
    </citation>
    <scope>IDENTIFICATION</scope>
    <source>
        <tissue evidence="8">Gonads</tissue>
    </source>
</reference>
<comment type="similarity">
    <text evidence="4">Belongs to the GMC oxidoreductase family.</text>
</comment>
<dbReference type="RefSeq" id="XP_030762857.1">
    <property type="nucleotide sequence ID" value="XM_030906997.1"/>
</dbReference>
<keyword evidence="1" id="KW-0433">Leucine-rich repeat</keyword>
<dbReference type="SUPFAM" id="SSF52058">
    <property type="entry name" value="L domain-like"/>
    <property type="match status" value="3"/>
</dbReference>
<dbReference type="Gene3D" id="3.80.10.10">
    <property type="entry name" value="Ribonuclease Inhibitor"/>
    <property type="match status" value="4"/>
</dbReference>
<dbReference type="Gene3D" id="3.50.50.60">
    <property type="entry name" value="FAD/NAD(P)-binding domain"/>
    <property type="match status" value="1"/>
</dbReference>
<dbReference type="InterPro" id="IPR032675">
    <property type="entry name" value="LRR_dom_sf"/>
</dbReference>
<dbReference type="Proteomes" id="UP000504635">
    <property type="component" value="Unplaced"/>
</dbReference>
<accession>A0A6J2YHF7</accession>
<evidence type="ECO:0000256" key="5">
    <source>
        <dbReference type="SAM" id="SignalP"/>
    </source>
</evidence>
<dbReference type="Pfam" id="PF00732">
    <property type="entry name" value="GMC_oxred_N"/>
    <property type="match status" value="1"/>
</dbReference>
<dbReference type="GeneID" id="115887537"/>
<keyword evidence="7" id="KW-1185">Reference proteome</keyword>
<evidence type="ECO:0000313" key="7">
    <source>
        <dbReference type="Proteomes" id="UP000504635"/>
    </source>
</evidence>
<dbReference type="InterPro" id="IPR000172">
    <property type="entry name" value="GMC_OxRdtase_N"/>
</dbReference>
<dbReference type="FunFam" id="3.80.10.10:FF:001164">
    <property type="entry name" value="GH01279p"/>
    <property type="match status" value="1"/>
</dbReference>
<keyword evidence="2 5" id="KW-0732">Signal</keyword>
<dbReference type="InterPro" id="IPR001611">
    <property type="entry name" value="Leu-rich_rpt"/>
</dbReference>
<dbReference type="InterPro" id="IPR050328">
    <property type="entry name" value="Dev_Immune_Receptor"/>
</dbReference>
<evidence type="ECO:0000259" key="6">
    <source>
        <dbReference type="PROSITE" id="PS00623"/>
    </source>
</evidence>
<evidence type="ECO:0000256" key="1">
    <source>
        <dbReference type="ARBA" id="ARBA00022614"/>
    </source>
</evidence>
<dbReference type="Pfam" id="PF13855">
    <property type="entry name" value="LRR_8"/>
    <property type="match status" value="4"/>
</dbReference>
<name>A0A6J2YHF7_SITOR</name>
<dbReference type="PROSITE" id="PS00623">
    <property type="entry name" value="GMC_OXRED_1"/>
    <property type="match status" value="1"/>
</dbReference>
<dbReference type="Gene3D" id="3.30.560.10">
    <property type="entry name" value="Glucose Oxidase, domain 3"/>
    <property type="match status" value="1"/>
</dbReference>
<dbReference type="OrthoDB" id="269227at2759"/>
<proteinExistence type="inferred from homology"/>
<protein>
    <submittedName>
        <fullName evidence="8">Toll-like receptor 6 isoform X1</fullName>
    </submittedName>
</protein>
<keyword evidence="3" id="KW-0677">Repeat</keyword>
<dbReference type="InterPro" id="IPR003591">
    <property type="entry name" value="Leu-rich_rpt_typical-subtyp"/>
</dbReference>
<dbReference type="SMART" id="SM00365">
    <property type="entry name" value="LRR_SD22"/>
    <property type="match status" value="7"/>
</dbReference>
<dbReference type="InterPro" id="IPR036188">
    <property type="entry name" value="FAD/NAD-bd_sf"/>
</dbReference>
<feature type="chain" id="PRO_5026956451" evidence="5">
    <location>
        <begin position="22"/>
        <end position="1337"/>
    </location>
</feature>
<organism evidence="7 8">
    <name type="scientific">Sitophilus oryzae</name>
    <name type="common">Rice weevil</name>
    <name type="synonym">Curculio oryzae</name>
    <dbReference type="NCBI Taxonomy" id="7048"/>
    <lineage>
        <taxon>Eukaryota</taxon>
        <taxon>Metazoa</taxon>
        <taxon>Ecdysozoa</taxon>
        <taxon>Arthropoda</taxon>
        <taxon>Hexapoda</taxon>
        <taxon>Insecta</taxon>
        <taxon>Pterygota</taxon>
        <taxon>Neoptera</taxon>
        <taxon>Endopterygota</taxon>
        <taxon>Coleoptera</taxon>
        <taxon>Polyphaga</taxon>
        <taxon>Cucujiformia</taxon>
        <taxon>Curculionidae</taxon>
        <taxon>Dryophthorinae</taxon>
        <taxon>Sitophilus</taxon>
    </lineage>
</organism>
<evidence type="ECO:0000256" key="3">
    <source>
        <dbReference type="ARBA" id="ARBA00022737"/>
    </source>
</evidence>
<gene>
    <name evidence="8" type="primary">LOC115887537</name>
</gene>
<feature type="signal peptide" evidence="5">
    <location>
        <begin position="1"/>
        <end position="21"/>
    </location>
</feature>
<evidence type="ECO:0000313" key="8">
    <source>
        <dbReference type="RefSeq" id="XP_030762857.1"/>
    </source>
</evidence>
<dbReference type="InParanoid" id="A0A6J2YHF7"/>
<dbReference type="PROSITE" id="PS51450">
    <property type="entry name" value="LRR"/>
    <property type="match status" value="2"/>
</dbReference>
<keyword evidence="4" id="KW-0285">Flavoprotein</keyword>
<feature type="domain" description="Glucose-methanol-choline oxidoreductase N-terminal" evidence="6">
    <location>
        <begin position="146"/>
        <end position="169"/>
    </location>
</feature>
<dbReference type="KEGG" id="soy:115887537"/>